<dbReference type="AlphaFoldDB" id="A0A8J3FE51"/>
<reference evidence="1" key="2">
    <citation type="submission" date="2020-09" db="EMBL/GenBank/DDBJ databases">
        <authorList>
            <person name="Sun Q."/>
            <person name="Ohkuma M."/>
        </authorList>
    </citation>
    <scope>NUCLEOTIDE SEQUENCE</scope>
    <source>
        <strain evidence="1">JCM 3090</strain>
    </source>
</reference>
<protein>
    <submittedName>
        <fullName evidence="1">Uncharacterized protein</fullName>
    </submittedName>
</protein>
<evidence type="ECO:0000313" key="2">
    <source>
        <dbReference type="Proteomes" id="UP000649739"/>
    </source>
</evidence>
<comment type="caution">
    <text evidence="1">The sequence shown here is derived from an EMBL/GenBank/DDBJ whole genome shotgun (WGS) entry which is preliminary data.</text>
</comment>
<dbReference type="Proteomes" id="UP000649739">
    <property type="component" value="Unassembled WGS sequence"/>
</dbReference>
<proteinExistence type="predicted"/>
<organism evidence="1 2">
    <name type="scientific">Pilimelia anulata</name>
    <dbReference type="NCBI Taxonomy" id="53371"/>
    <lineage>
        <taxon>Bacteria</taxon>
        <taxon>Bacillati</taxon>
        <taxon>Actinomycetota</taxon>
        <taxon>Actinomycetes</taxon>
        <taxon>Micromonosporales</taxon>
        <taxon>Micromonosporaceae</taxon>
        <taxon>Pilimelia</taxon>
    </lineage>
</organism>
<dbReference type="RefSeq" id="WP_189171838.1">
    <property type="nucleotide sequence ID" value="NZ_BMQB01000011.1"/>
</dbReference>
<name>A0A8J3FE51_9ACTN</name>
<accession>A0A8J3FE51</accession>
<keyword evidence="2" id="KW-1185">Reference proteome</keyword>
<dbReference type="EMBL" id="BMQB01000011">
    <property type="protein sequence ID" value="GGK07044.1"/>
    <property type="molecule type" value="Genomic_DNA"/>
</dbReference>
<sequence length="52" mass="5623">MTAEAQQRTYPITAPDGAHIWGVTAPTAAARPTPLPPDLEAEWEFYAAREGV</sequence>
<reference evidence="1" key="1">
    <citation type="journal article" date="2014" name="Int. J. Syst. Evol. Microbiol.">
        <title>Complete genome sequence of Corynebacterium casei LMG S-19264T (=DSM 44701T), isolated from a smear-ripened cheese.</title>
        <authorList>
            <consortium name="US DOE Joint Genome Institute (JGI-PGF)"/>
            <person name="Walter F."/>
            <person name="Albersmeier A."/>
            <person name="Kalinowski J."/>
            <person name="Ruckert C."/>
        </authorList>
    </citation>
    <scope>NUCLEOTIDE SEQUENCE</scope>
    <source>
        <strain evidence="1">JCM 3090</strain>
    </source>
</reference>
<evidence type="ECO:0000313" key="1">
    <source>
        <dbReference type="EMBL" id="GGK07044.1"/>
    </source>
</evidence>
<gene>
    <name evidence="1" type="ORF">GCM10010123_41030</name>
</gene>